<dbReference type="EC" id="2.7.13.3" evidence="2"/>
<dbReference type="PROSITE" id="PS50109">
    <property type="entry name" value="HIS_KIN"/>
    <property type="match status" value="1"/>
</dbReference>
<organism evidence="8 9">
    <name type="scientific">Spirobacillus cienkowskii</name>
    <dbReference type="NCBI Taxonomy" id="495820"/>
    <lineage>
        <taxon>Bacteria</taxon>
        <taxon>Pseudomonadati</taxon>
        <taxon>Bdellovibrionota</taxon>
        <taxon>Oligoflexia</taxon>
        <taxon>Silvanigrellales</taxon>
        <taxon>Spirobacillus</taxon>
    </lineage>
</organism>
<dbReference type="PANTHER" id="PTHR43547:SF2">
    <property type="entry name" value="HYBRID SIGNAL TRANSDUCTION HISTIDINE KINASE C"/>
    <property type="match status" value="1"/>
</dbReference>
<dbReference type="PANTHER" id="PTHR43547">
    <property type="entry name" value="TWO-COMPONENT HISTIDINE KINASE"/>
    <property type="match status" value="1"/>
</dbReference>
<keyword evidence="5" id="KW-0472">Membrane</keyword>
<name>A0A369KKQ2_9BACT</name>
<evidence type="ECO:0000259" key="6">
    <source>
        <dbReference type="PROSITE" id="PS50109"/>
    </source>
</evidence>
<dbReference type="PRINTS" id="PR00344">
    <property type="entry name" value="BCTRLSENSOR"/>
</dbReference>
<feature type="transmembrane region" description="Helical" evidence="5">
    <location>
        <begin position="150"/>
        <end position="174"/>
    </location>
</feature>
<reference evidence="8" key="1">
    <citation type="submission" date="2018-04" db="EMBL/GenBank/DDBJ databases">
        <title>Draft genome sequence of the Candidatus Spirobacillus cienkowskii, a pathogen of freshwater Daphnia species, reconstructed from hemolymph metagenomic reads.</title>
        <authorList>
            <person name="Bresciani L."/>
            <person name="Lemos L.N."/>
            <person name="Wale N."/>
            <person name="Lin J.Y."/>
            <person name="Fernandes G.R."/>
            <person name="Duffy M.A."/>
            <person name="Rodrigues J.M."/>
        </authorList>
    </citation>
    <scope>NUCLEOTIDE SEQUENCE [LARGE SCALE GENOMIC DNA]</scope>
    <source>
        <strain evidence="8">Binning01</strain>
    </source>
</reference>
<proteinExistence type="predicted"/>
<dbReference type="InterPro" id="IPR003594">
    <property type="entry name" value="HATPase_dom"/>
</dbReference>
<dbReference type="Gene3D" id="3.30.565.10">
    <property type="entry name" value="Histidine kinase-like ATPase, C-terminal domain"/>
    <property type="match status" value="1"/>
</dbReference>
<evidence type="ECO:0000256" key="1">
    <source>
        <dbReference type="ARBA" id="ARBA00000085"/>
    </source>
</evidence>
<dbReference type="InterPro" id="IPR036890">
    <property type="entry name" value="HATPase_C_sf"/>
</dbReference>
<evidence type="ECO:0000256" key="4">
    <source>
        <dbReference type="PROSITE-ProRule" id="PRU00169"/>
    </source>
</evidence>
<keyword evidence="5" id="KW-0812">Transmembrane</keyword>
<evidence type="ECO:0000313" key="8">
    <source>
        <dbReference type="EMBL" id="RDB35201.1"/>
    </source>
</evidence>
<dbReference type="GO" id="GO:0000155">
    <property type="term" value="F:phosphorelay sensor kinase activity"/>
    <property type="evidence" value="ECO:0007669"/>
    <property type="project" value="InterPro"/>
</dbReference>
<dbReference type="SMART" id="SM00448">
    <property type="entry name" value="REC"/>
    <property type="match status" value="1"/>
</dbReference>
<keyword evidence="8" id="KW-0418">Kinase</keyword>
<dbReference type="SUPFAM" id="SSF47384">
    <property type="entry name" value="Homodimeric domain of signal transducing histidine kinase"/>
    <property type="match status" value="1"/>
</dbReference>
<dbReference type="SUPFAM" id="SSF52172">
    <property type="entry name" value="CheY-like"/>
    <property type="match status" value="1"/>
</dbReference>
<dbReference type="Gene3D" id="1.10.287.130">
    <property type="match status" value="1"/>
</dbReference>
<keyword evidence="5" id="KW-1133">Transmembrane helix</keyword>
<dbReference type="CDD" id="cd00082">
    <property type="entry name" value="HisKA"/>
    <property type="match status" value="1"/>
</dbReference>
<comment type="catalytic activity">
    <reaction evidence="1">
        <text>ATP + protein L-histidine = ADP + protein N-phospho-L-histidine.</text>
        <dbReference type="EC" id="2.7.13.3"/>
    </reaction>
</comment>
<feature type="modified residue" description="4-aspartylphosphate" evidence="4">
    <location>
        <position position="577"/>
    </location>
</feature>
<dbReference type="SMART" id="SM00387">
    <property type="entry name" value="HATPase_c"/>
    <property type="match status" value="1"/>
</dbReference>
<comment type="caution">
    <text evidence="8">The sequence shown here is derived from an EMBL/GenBank/DDBJ whole genome shotgun (WGS) entry which is preliminary data.</text>
</comment>
<gene>
    <name evidence="8" type="ORF">DCC88_11410</name>
</gene>
<dbReference type="SUPFAM" id="SSF55874">
    <property type="entry name" value="ATPase domain of HSP90 chaperone/DNA topoisomerase II/histidine kinase"/>
    <property type="match status" value="1"/>
</dbReference>
<keyword evidence="9" id="KW-1185">Reference proteome</keyword>
<evidence type="ECO:0000256" key="5">
    <source>
        <dbReference type="SAM" id="Phobius"/>
    </source>
</evidence>
<dbReference type="PROSITE" id="PS50110">
    <property type="entry name" value="RESPONSE_REGULATORY"/>
    <property type="match status" value="1"/>
</dbReference>
<feature type="transmembrane region" description="Helical" evidence="5">
    <location>
        <begin position="20"/>
        <end position="41"/>
    </location>
</feature>
<evidence type="ECO:0000259" key="7">
    <source>
        <dbReference type="PROSITE" id="PS50110"/>
    </source>
</evidence>
<dbReference type="InterPro" id="IPR036097">
    <property type="entry name" value="HisK_dim/P_sf"/>
</dbReference>
<evidence type="ECO:0000313" key="9">
    <source>
        <dbReference type="Proteomes" id="UP000253934"/>
    </source>
</evidence>
<accession>A0A369KKQ2</accession>
<keyword evidence="8" id="KW-0808">Transferase</keyword>
<dbReference type="Gene3D" id="3.40.50.2300">
    <property type="match status" value="1"/>
</dbReference>
<protein>
    <recommendedName>
        <fullName evidence="2">histidine kinase</fullName>
        <ecNumber evidence="2">2.7.13.3</ecNumber>
    </recommendedName>
</protein>
<dbReference type="Pfam" id="PF02518">
    <property type="entry name" value="HATPase_c"/>
    <property type="match status" value="1"/>
</dbReference>
<dbReference type="CDD" id="cd00156">
    <property type="entry name" value="REC"/>
    <property type="match status" value="1"/>
</dbReference>
<feature type="domain" description="Histidine kinase" evidence="6">
    <location>
        <begin position="251"/>
        <end position="465"/>
    </location>
</feature>
<dbReference type="Pfam" id="PF00072">
    <property type="entry name" value="Response_reg"/>
    <property type="match status" value="1"/>
</dbReference>
<evidence type="ECO:0000256" key="2">
    <source>
        <dbReference type="ARBA" id="ARBA00012438"/>
    </source>
</evidence>
<dbReference type="InterPro" id="IPR001789">
    <property type="entry name" value="Sig_transdc_resp-reg_receiver"/>
</dbReference>
<dbReference type="AlphaFoldDB" id="A0A369KKQ2"/>
<feature type="domain" description="Response regulatory" evidence="7">
    <location>
        <begin position="524"/>
        <end position="644"/>
    </location>
</feature>
<dbReference type="InterPro" id="IPR005467">
    <property type="entry name" value="His_kinase_dom"/>
</dbReference>
<dbReference type="InterPro" id="IPR011006">
    <property type="entry name" value="CheY-like_superfamily"/>
</dbReference>
<dbReference type="InterPro" id="IPR004358">
    <property type="entry name" value="Sig_transdc_His_kin-like_C"/>
</dbReference>
<dbReference type="Proteomes" id="UP000253934">
    <property type="component" value="Unassembled WGS sequence"/>
</dbReference>
<dbReference type="EMBL" id="QOVW01000097">
    <property type="protein sequence ID" value="RDB35201.1"/>
    <property type="molecule type" value="Genomic_DNA"/>
</dbReference>
<evidence type="ECO:0000256" key="3">
    <source>
        <dbReference type="ARBA" id="ARBA00022553"/>
    </source>
</evidence>
<keyword evidence="3 4" id="KW-0597">Phosphoprotein</keyword>
<dbReference type="InterPro" id="IPR003661">
    <property type="entry name" value="HisK_dim/P_dom"/>
</dbReference>
<sequence length="789" mass="91999">MNLKPIAEEISSRSARNGFLFASIACIILSTILLLVLYDIYFRRTQKLLNGYIPEINSSLSVGDVFFAKKMLSSIQKSNYFSSIYIYSLVNNNILVLNGDTPPPSLNINVSSKLYFKIYKGNFLFITVLPIDDNLAINDNSIVVIQKVNYFLIFLIFLIFLMIVLFWTLIFIFVKNQSKKNYEKMFVPIMKLSENLKEISLSKENYNKFITYHELDIIYKNFNKVYVELKEAQNQLKQMEMMRAVSSTIQKLAHDLRHPFAHIKNSLHVMLRLSSYEEIRQYILETGKSIEKDILGVENMLSDLLHFRTEESPHLVDTNFYQLLYSVIKNSFEVQKKVEISLYYKFNHKFMICVDIHKMERVLSNIITNAIEAMQGIGEMSFVTREFVNDSIFYFELCISNTNSYIDENSGDKIFDLFFTQGKQRGTGLGLGIAKEIIEQHRGKIFYTSSVTEGVKFYIQLPQPTKLKEDINDSIEFPVDASFFVKNFDSIYNNSQVEYEKRSNLIEEKILSLLNSKSNSKKFQILILEDDETYIKNFSTLISSNFLSNYFEILPFKDFWSAYNGVKNFNPEFIICDIDLGIKDLNGFDFVKKLREEGNNSKICIHTNRFLKCDLEKSLEVNSDFFIAKPMSRFQFLKFIYSYFNPECNERFLSSEIVLQSSDNHDFIIIIDDEYDYHKFWSVSVYDAQVKCFFHPDAALKYFIDNPEFLNKVAFIIVDYYYDKSALNVSQMSFTDSIRKFNYKNPIIISTNASLNQNDHKQFDGVIAKQVYSLSKLNSMFPNNGSTLS</sequence>